<dbReference type="OrthoDB" id="5423360at2759"/>
<proteinExistence type="predicted"/>
<gene>
    <name evidence="1" type="ORF">UCRNP2_3890</name>
</gene>
<reference evidence="2" key="1">
    <citation type="journal article" date="2013" name="Genome Announc.">
        <title>Draft genome sequence of Neofusicoccum parvum isolate UCR-NP2, a fungal vascular pathogen associated with grapevine cankers.</title>
        <authorList>
            <person name="Blanco-Ulate B."/>
            <person name="Rolshausen P."/>
            <person name="Cantu D."/>
        </authorList>
    </citation>
    <scope>NUCLEOTIDE SEQUENCE [LARGE SCALE GENOMIC DNA]</scope>
    <source>
        <strain evidence="2">UCR-NP2</strain>
    </source>
</reference>
<dbReference type="KEGG" id="npa:UCRNP2_3890"/>
<sequence length="212" mass="23198">MYSSNITITSSYPKQILLIDFPTEAGEYESDALLLDFVSKLSTFLSANATAFNITTAWAADKPDTPPVAELLNTTYPLLISKEQTKLVRDPWYAEYAAAHDGRLPFVDPAPLARWAYGDNSSATIEEAVANKTEFMAWFNSSVLVPDAETCSSSLLLYIGSTEADVDYRNEYLEAPTVPYGFSTSRVSVFSEAPDMVVPSKFVPSLVGVMAC</sequence>
<dbReference type="AlphaFoldDB" id="R1GM46"/>
<dbReference type="STRING" id="1287680.R1GM46"/>
<accession>R1GM46</accession>
<dbReference type="EMBL" id="KB916084">
    <property type="protein sequence ID" value="EOD49366.1"/>
    <property type="molecule type" value="Genomic_DNA"/>
</dbReference>
<evidence type="ECO:0000313" key="1">
    <source>
        <dbReference type="EMBL" id="EOD49366.1"/>
    </source>
</evidence>
<evidence type="ECO:0000313" key="2">
    <source>
        <dbReference type="Proteomes" id="UP000013521"/>
    </source>
</evidence>
<dbReference type="GO" id="GO:0016740">
    <property type="term" value="F:transferase activity"/>
    <property type="evidence" value="ECO:0007669"/>
    <property type="project" value="UniProtKB-KW"/>
</dbReference>
<organism evidence="1 2">
    <name type="scientific">Botryosphaeria parva (strain UCR-NP2)</name>
    <name type="common">Grapevine canker fungus</name>
    <name type="synonym">Neofusicoccum parvum</name>
    <dbReference type="NCBI Taxonomy" id="1287680"/>
    <lineage>
        <taxon>Eukaryota</taxon>
        <taxon>Fungi</taxon>
        <taxon>Dikarya</taxon>
        <taxon>Ascomycota</taxon>
        <taxon>Pezizomycotina</taxon>
        <taxon>Dothideomycetes</taxon>
        <taxon>Dothideomycetes incertae sedis</taxon>
        <taxon>Botryosphaeriales</taxon>
        <taxon>Botryosphaeriaceae</taxon>
        <taxon>Neofusicoccum</taxon>
    </lineage>
</organism>
<dbReference type="eggNOG" id="KOG1211">
    <property type="taxonomic scope" value="Eukaryota"/>
</dbReference>
<dbReference type="Proteomes" id="UP000013521">
    <property type="component" value="Unassembled WGS sequence"/>
</dbReference>
<keyword evidence="1" id="KW-0808">Transferase</keyword>
<protein>
    <submittedName>
        <fullName evidence="1">Putative glutamyl-trna amidotransferase protein</fullName>
    </submittedName>
</protein>
<dbReference type="HOGENOM" id="CLU_020129_0_0_1"/>
<name>R1GM46_BOTPV</name>